<dbReference type="CDD" id="cd06471">
    <property type="entry name" value="ACD_LpsHSP_like"/>
    <property type="match status" value="1"/>
</dbReference>
<dbReference type="OrthoDB" id="9811615at2"/>
<dbReference type="Gene3D" id="2.60.40.790">
    <property type="match status" value="1"/>
</dbReference>
<dbReference type="PROSITE" id="PS01031">
    <property type="entry name" value="SHSP"/>
    <property type="match status" value="1"/>
</dbReference>
<dbReference type="EMBL" id="QJJR01000013">
    <property type="protein sequence ID" value="PXW88296.1"/>
    <property type="molecule type" value="Genomic_DNA"/>
</dbReference>
<dbReference type="Proteomes" id="UP000247922">
    <property type="component" value="Unassembled WGS sequence"/>
</dbReference>
<name>A0A2V3W3L9_9BACI</name>
<dbReference type="AlphaFoldDB" id="A0A2V3W3L9"/>
<dbReference type="Pfam" id="PF00011">
    <property type="entry name" value="HSP20"/>
    <property type="match status" value="1"/>
</dbReference>
<evidence type="ECO:0000259" key="3">
    <source>
        <dbReference type="PROSITE" id="PS01031"/>
    </source>
</evidence>
<evidence type="ECO:0000256" key="2">
    <source>
        <dbReference type="RuleBase" id="RU003616"/>
    </source>
</evidence>
<evidence type="ECO:0000313" key="5">
    <source>
        <dbReference type="Proteomes" id="UP000247922"/>
    </source>
</evidence>
<dbReference type="InterPro" id="IPR031107">
    <property type="entry name" value="Small_HSP"/>
</dbReference>
<evidence type="ECO:0000256" key="1">
    <source>
        <dbReference type="PROSITE-ProRule" id="PRU00285"/>
    </source>
</evidence>
<evidence type="ECO:0000313" key="4">
    <source>
        <dbReference type="EMBL" id="PXW88296.1"/>
    </source>
</evidence>
<proteinExistence type="inferred from homology"/>
<comment type="similarity">
    <text evidence="1 2">Belongs to the small heat shock protein (HSP20) family.</text>
</comment>
<gene>
    <name evidence="4" type="ORF">DES38_11327</name>
</gene>
<reference evidence="4 5" key="1">
    <citation type="submission" date="2018-05" db="EMBL/GenBank/DDBJ databases">
        <title>Genomic Encyclopedia of Type Strains, Phase IV (KMG-IV): sequencing the most valuable type-strain genomes for metagenomic binning, comparative biology and taxonomic classification.</title>
        <authorList>
            <person name="Goeker M."/>
        </authorList>
    </citation>
    <scope>NUCLEOTIDE SEQUENCE [LARGE SCALE GENOMIC DNA]</scope>
    <source>
        <strain evidence="4 5">DSM 22440</strain>
    </source>
</reference>
<organism evidence="4 5">
    <name type="scientific">Streptohalobacillus salinus</name>
    <dbReference type="NCBI Taxonomy" id="621096"/>
    <lineage>
        <taxon>Bacteria</taxon>
        <taxon>Bacillati</taxon>
        <taxon>Bacillota</taxon>
        <taxon>Bacilli</taxon>
        <taxon>Bacillales</taxon>
        <taxon>Bacillaceae</taxon>
        <taxon>Streptohalobacillus</taxon>
    </lineage>
</organism>
<dbReference type="RefSeq" id="WP_110251933.1">
    <property type="nucleotide sequence ID" value="NZ_QJJR01000013.1"/>
</dbReference>
<accession>A0A2V3W3L9</accession>
<keyword evidence="5" id="KW-1185">Reference proteome</keyword>
<dbReference type="SUPFAM" id="SSF49764">
    <property type="entry name" value="HSP20-like chaperones"/>
    <property type="match status" value="1"/>
</dbReference>
<dbReference type="InterPro" id="IPR002068">
    <property type="entry name" value="A-crystallin/Hsp20_dom"/>
</dbReference>
<protein>
    <submittedName>
        <fullName evidence="4">Heat shock protein Hsp20</fullName>
    </submittedName>
</protein>
<dbReference type="PANTHER" id="PTHR11527">
    <property type="entry name" value="HEAT-SHOCK PROTEIN 20 FAMILY MEMBER"/>
    <property type="match status" value="1"/>
</dbReference>
<sequence length="141" mass="16523">MGSLFPRKDDFFDALPRLFDRDHELFSPFHRHEMPKVDVVEKDDHYVIDAELPGFEKDDVVVSYKDDYLMIEGKREAEVNVEEDNYVRKERATGSFKRQFFVGDIDETKIKGAFKNGVLTVTVPKPSTTLSEEKRYRIDLE</sequence>
<keyword evidence="4" id="KW-0346">Stress response</keyword>
<feature type="domain" description="SHSP" evidence="3">
    <location>
        <begin position="28"/>
        <end position="141"/>
    </location>
</feature>
<dbReference type="InterPro" id="IPR008978">
    <property type="entry name" value="HSP20-like_chaperone"/>
</dbReference>
<comment type="caution">
    <text evidence="4">The sequence shown here is derived from an EMBL/GenBank/DDBJ whole genome shotgun (WGS) entry which is preliminary data.</text>
</comment>